<dbReference type="STRING" id="980251.GCA_001642875_00162"/>
<reference evidence="8 9" key="1">
    <citation type="submission" date="2019-08" db="EMBL/GenBank/DDBJ databases">
        <title>Deep-cultivation of Planctomycetes and their phenomic and genomic characterization uncovers novel biology.</title>
        <authorList>
            <person name="Wiegand S."/>
            <person name="Jogler M."/>
            <person name="Boedeker C."/>
            <person name="Pinto D."/>
            <person name="Vollmers J."/>
            <person name="Rivas-Marin E."/>
            <person name="Kohn T."/>
            <person name="Peeters S.H."/>
            <person name="Heuer A."/>
            <person name="Rast P."/>
            <person name="Oberbeckmann S."/>
            <person name="Bunk B."/>
            <person name="Jeske O."/>
            <person name="Meyerdierks A."/>
            <person name="Storesund J.E."/>
            <person name="Kallscheuer N."/>
            <person name="Luecker S."/>
            <person name="Lage O.M."/>
            <person name="Pohl T."/>
            <person name="Merkel B.J."/>
            <person name="Hornburger P."/>
            <person name="Mueller R.-W."/>
            <person name="Bruemmer F."/>
            <person name="Labrenz M."/>
            <person name="Spormann A.M."/>
            <person name="Op den Camp H."/>
            <person name="Overmann J."/>
            <person name="Amann R."/>
            <person name="Jetten M.S.M."/>
            <person name="Mascher T."/>
            <person name="Medema M.H."/>
            <person name="Devos D.P."/>
            <person name="Kaster A.-K."/>
            <person name="Ovreas L."/>
            <person name="Rohde M."/>
            <person name="Galperin M.Y."/>
            <person name="Jogler C."/>
        </authorList>
    </citation>
    <scope>NUCLEOTIDE SEQUENCE [LARGE SCALE GENOMIC DNA]</scope>
    <source>
        <strain evidence="8 9">FC18</strain>
    </source>
</reference>
<evidence type="ECO:0000259" key="7">
    <source>
        <dbReference type="Pfam" id="PF06271"/>
    </source>
</evidence>
<keyword evidence="5 6" id="KW-0472">Membrane</keyword>
<keyword evidence="4 6" id="KW-1133">Transmembrane helix</keyword>
<sequence>MSDNPFQSPEHAMPVHTATSMSPELADRSSRFVGALIDSILMIVILMPVSFLIIIPIFAGSLQEAGSLTFNIGYILSGFVVSQLVFLALQGYLLANKGQTIGKLVVKTQILDEQGRIPDFWPMYLKRYLAMAFIYSIPYIGGVISIVNALLIFRESRKCLHDDIAGTKVVKFFGQ</sequence>
<protein>
    <submittedName>
        <fullName evidence="8">RDD family protein</fullName>
    </submittedName>
</protein>
<dbReference type="Pfam" id="PF06271">
    <property type="entry name" value="RDD"/>
    <property type="match status" value="1"/>
</dbReference>
<organism evidence="8 9">
    <name type="scientific">Mariniblastus fucicola</name>
    <dbReference type="NCBI Taxonomy" id="980251"/>
    <lineage>
        <taxon>Bacteria</taxon>
        <taxon>Pseudomonadati</taxon>
        <taxon>Planctomycetota</taxon>
        <taxon>Planctomycetia</taxon>
        <taxon>Pirellulales</taxon>
        <taxon>Pirellulaceae</taxon>
        <taxon>Mariniblastus</taxon>
    </lineage>
</organism>
<dbReference type="PANTHER" id="PTHR36115">
    <property type="entry name" value="PROLINE-RICH ANTIGEN HOMOLOG-RELATED"/>
    <property type="match status" value="1"/>
</dbReference>
<gene>
    <name evidence="8" type="ORF">MFFC18_18840</name>
</gene>
<evidence type="ECO:0000256" key="3">
    <source>
        <dbReference type="ARBA" id="ARBA00022692"/>
    </source>
</evidence>
<keyword evidence="9" id="KW-1185">Reference proteome</keyword>
<name>A0A5B9PH46_9BACT</name>
<dbReference type="OrthoDB" id="8612316at2"/>
<evidence type="ECO:0000313" key="9">
    <source>
        <dbReference type="Proteomes" id="UP000322214"/>
    </source>
</evidence>
<feature type="domain" description="RDD" evidence="7">
    <location>
        <begin position="26"/>
        <end position="166"/>
    </location>
</feature>
<dbReference type="KEGG" id="mff:MFFC18_18840"/>
<proteinExistence type="predicted"/>
<feature type="transmembrane region" description="Helical" evidence="6">
    <location>
        <begin position="128"/>
        <end position="153"/>
    </location>
</feature>
<evidence type="ECO:0000256" key="1">
    <source>
        <dbReference type="ARBA" id="ARBA00004651"/>
    </source>
</evidence>
<evidence type="ECO:0000256" key="2">
    <source>
        <dbReference type="ARBA" id="ARBA00022475"/>
    </source>
</evidence>
<evidence type="ECO:0000313" key="8">
    <source>
        <dbReference type="EMBL" id="QEG22023.1"/>
    </source>
</evidence>
<dbReference type="RefSeq" id="WP_075082963.1">
    <property type="nucleotide sequence ID" value="NZ_CP042912.1"/>
</dbReference>
<dbReference type="Proteomes" id="UP000322214">
    <property type="component" value="Chromosome"/>
</dbReference>
<evidence type="ECO:0000256" key="6">
    <source>
        <dbReference type="SAM" id="Phobius"/>
    </source>
</evidence>
<dbReference type="EMBL" id="CP042912">
    <property type="protein sequence ID" value="QEG22023.1"/>
    <property type="molecule type" value="Genomic_DNA"/>
</dbReference>
<feature type="transmembrane region" description="Helical" evidence="6">
    <location>
        <begin position="32"/>
        <end position="60"/>
    </location>
</feature>
<accession>A0A5B9PH46</accession>
<dbReference type="GO" id="GO:0005886">
    <property type="term" value="C:plasma membrane"/>
    <property type="evidence" value="ECO:0007669"/>
    <property type="project" value="UniProtKB-SubCell"/>
</dbReference>
<feature type="transmembrane region" description="Helical" evidence="6">
    <location>
        <begin position="72"/>
        <end position="95"/>
    </location>
</feature>
<dbReference type="AlphaFoldDB" id="A0A5B9PH46"/>
<evidence type="ECO:0000256" key="4">
    <source>
        <dbReference type="ARBA" id="ARBA00022989"/>
    </source>
</evidence>
<evidence type="ECO:0000256" key="5">
    <source>
        <dbReference type="ARBA" id="ARBA00023136"/>
    </source>
</evidence>
<dbReference type="InterPro" id="IPR051791">
    <property type="entry name" value="Pra-immunoreactive"/>
</dbReference>
<comment type="subcellular location">
    <subcellularLocation>
        <location evidence="1">Cell membrane</location>
        <topology evidence="1">Multi-pass membrane protein</topology>
    </subcellularLocation>
</comment>
<dbReference type="InterPro" id="IPR010432">
    <property type="entry name" value="RDD"/>
</dbReference>
<keyword evidence="3 6" id="KW-0812">Transmembrane</keyword>
<keyword evidence="2" id="KW-1003">Cell membrane</keyword>
<dbReference type="PANTHER" id="PTHR36115:SF4">
    <property type="entry name" value="MEMBRANE PROTEIN"/>
    <property type="match status" value="1"/>
</dbReference>